<evidence type="ECO:0000313" key="4">
    <source>
        <dbReference type="Proteomes" id="UP001141434"/>
    </source>
</evidence>
<keyword evidence="1" id="KW-0812">Transmembrane</keyword>
<dbReference type="RefSeq" id="XP_056507989.1">
    <property type="nucleotide sequence ID" value="XM_056659696.1"/>
</dbReference>
<protein>
    <recommendedName>
        <fullName evidence="2">AB hydrolase-1 domain-containing protein</fullName>
    </recommendedName>
</protein>
<dbReference type="AlphaFoldDB" id="A0A9W9EMM4"/>
<keyword evidence="4" id="KW-1185">Reference proteome</keyword>
<comment type="caution">
    <text evidence="3">The sequence shown here is derived from an EMBL/GenBank/DDBJ whole genome shotgun (WGS) entry which is preliminary data.</text>
</comment>
<reference evidence="3" key="2">
    <citation type="journal article" date="2023" name="IMA Fungus">
        <title>Comparative genomic study of the Penicillium genus elucidates a diverse pangenome and 15 lateral gene transfer events.</title>
        <authorList>
            <person name="Petersen C."/>
            <person name="Sorensen T."/>
            <person name="Nielsen M.R."/>
            <person name="Sondergaard T.E."/>
            <person name="Sorensen J.L."/>
            <person name="Fitzpatrick D.A."/>
            <person name="Frisvad J.C."/>
            <person name="Nielsen K.L."/>
        </authorList>
    </citation>
    <scope>NUCLEOTIDE SEQUENCE</scope>
    <source>
        <strain evidence="3">IBT 34128</strain>
    </source>
</reference>
<accession>A0A9W9EMM4</accession>
<reference evidence="3" key="1">
    <citation type="submission" date="2022-11" db="EMBL/GenBank/DDBJ databases">
        <authorList>
            <person name="Petersen C."/>
        </authorList>
    </citation>
    <scope>NUCLEOTIDE SEQUENCE</scope>
    <source>
        <strain evidence="3">IBT 34128</strain>
    </source>
</reference>
<dbReference type="EMBL" id="JAPMSZ010000011">
    <property type="protein sequence ID" value="KAJ5084592.1"/>
    <property type="molecule type" value="Genomic_DNA"/>
</dbReference>
<evidence type="ECO:0000259" key="2">
    <source>
        <dbReference type="Pfam" id="PF00561"/>
    </source>
</evidence>
<dbReference type="Pfam" id="PF00561">
    <property type="entry name" value="Abhydrolase_1"/>
    <property type="match status" value="1"/>
</dbReference>
<dbReference type="SUPFAM" id="SSF53474">
    <property type="entry name" value="alpha/beta-Hydrolases"/>
    <property type="match status" value="1"/>
</dbReference>
<dbReference type="GeneID" id="81398865"/>
<dbReference type="PANTHER" id="PTHR43329">
    <property type="entry name" value="EPOXIDE HYDROLASE"/>
    <property type="match status" value="1"/>
</dbReference>
<name>A0A9W9EMM4_9EURO</name>
<gene>
    <name evidence="3" type="ORF">NUU61_009171</name>
</gene>
<dbReference type="InterPro" id="IPR000073">
    <property type="entry name" value="AB_hydrolase_1"/>
</dbReference>
<evidence type="ECO:0000313" key="3">
    <source>
        <dbReference type="EMBL" id="KAJ5084592.1"/>
    </source>
</evidence>
<dbReference type="GO" id="GO:0072330">
    <property type="term" value="P:monocarboxylic acid biosynthetic process"/>
    <property type="evidence" value="ECO:0007669"/>
    <property type="project" value="UniProtKB-ARBA"/>
</dbReference>
<dbReference type="GO" id="GO:0017000">
    <property type="term" value="P:antibiotic biosynthetic process"/>
    <property type="evidence" value="ECO:0007669"/>
    <property type="project" value="UniProtKB-ARBA"/>
</dbReference>
<evidence type="ECO:0000256" key="1">
    <source>
        <dbReference type="SAM" id="Phobius"/>
    </source>
</evidence>
<dbReference type="Gene3D" id="3.40.50.1820">
    <property type="entry name" value="alpha/beta hydrolase"/>
    <property type="match status" value="1"/>
</dbReference>
<organism evidence="3 4">
    <name type="scientific">Penicillium alfredii</name>
    <dbReference type="NCBI Taxonomy" id="1506179"/>
    <lineage>
        <taxon>Eukaryota</taxon>
        <taxon>Fungi</taxon>
        <taxon>Dikarya</taxon>
        <taxon>Ascomycota</taxon>
        <taxon>Pezizomycotina</taxon>
        <taxon>Eurotiomycetes</taxon>
        <taxon>Eurotiomycetidae</taxon>
        <taxon>Eurotiales</taxon>
        <taxon>Aspergillaceae</taxon>
        <taxon>Penicillium</taxon>
    </lineage>
</organism>
<proteinExistence type="predicted"/>
<sequence>MASFLARTFTATLAFAYGLFNLILYGCIACKRGTFFKRSTEKEKLELQLAQDRLWNLSKDFSGLSHHILTLRSGFKFHFVSNHAPGSPEVQKSSKPLVIFIHGFPDSWAMWRHLISSSALQDAAALVAVDLPGFGASDSLDKYSATNVLEQLTEFIVTIRAQYGVDDGNESNKKRTIVAAHDWGCVLAMRLAAEAPSLADRFMLSNGPLVHMVMSNIQRLVSSARKMFNTALRSPLQSRTPLLQAFRTLGPLFRQISLSGYIFAMQLPPPFVEYFLTGGNYSFIKEIHKGSYGQAEFTPRDAAECMATSMGPSAAELETQTVDGETYPTVLQAQHPFARALHMASYYRDDTSVARWRKSVETVASLHGLAGGDELRRSSSGAGMFDEGAPGVLKASATVFWGQKDIALNRQICLDGMADYLVPNSQVVLLPRSGHWTPVEEASRAAWEKAIQWAIGGEQGDIEAAVRVAYPDAKVTVRK</sequence>
<dbReference type="InterPro" id="IPR029058">
    <property type="entry name" value="AB_hydrolase_fold"/>
</dbReference>
<dbReference type="Proteomes" id="UP001141434">
    <property type="component" value="Unassembled WGS sequence"/>
</dbReference>
<feature type="domain" description="AB hydrolase-1" evidence="2">
    <location>
        <begin position="96"/>
        <end position="441"/>
    </location>
</feature>
<keyword evidence="1" id="KW-1133">Transmembrane helix</keyword>
<dbReference type="PROSITE" id="PS51257">
    <property type="entry name" value="PROKAR_LIPOPROTEIN"/>
    <property type="match status" value="1"/>
</dbReference>
<dbReference type="OrthoDB" id="6431331at2759"/>
<feature type="transmembrane region" description="Helical" evidence="1">
    <location>
        <begin position="6"/>
        <end position="28"/>
    </location>
</feature>
<keyword evidence="1" id="KW-0472">Membrane</keyword>